<evidence type="ECO:0000313" key="2">
    <source>
        <dbReference type="Proteomes" id="UP000054007"/>
    </source>
</evidence>
<name>A0A0D7B4U8_9AGAR</name>
<evidence type="ECO:0000313" key="1">
    <source>
        <dbReference type="EMBL" id="KIY65220.1"/>
    </source>
</evidence>
<dbReference type="InterPro" id="IPR032675">
    <property type="entry name" value="LRR_dom_sf"/>
</dbReference>
<dbReference type="AlphaFoldDB" id="A0A0D7B4U8"/>
<proteinExistence type="predicted"/>
<dbReference type="EMBL" id="KN880599">
    <property type="protein sequence ID" value="KIY65220.1"/>
    <property type="molecule type" value="Genomic_DNA"/>
</dbReference>
<gene>
    <name evidence="1" type="ORF">CYLTODRAFT_492488</name>
</gene>
<reference evidence="1 2" key="1">
    <citation type="journal article" date="2015" name="Fungal Genet. Biol.">
        <title>Evolution of novel wood decay mechanisms in Agaricales revealed by the genome sequences of Fistulina hepatica and Cylindrobasidium torrendii.</title>
        <authorList>
            <person name="Floudas D."/>
            <person name="Held B.W."/>
            <person name="Riley R."/>
            <person name="Nagy L.G."/>
            <person name="Koehler G."/>
            <person name="Ransdell A.S."/>
            <person name="Younus H."/>
            <person name="Chow J."/>
            <person name="Chiniquy J."/>
            <person name="Lipzen A."/>
            <person name="Tritt A."/>
            <person name="Sun H."/>
            <person name="Haridas S."/>
            <person name="LaButti K."/>
            <person name="Ohm R.A."/>
            <person name="Kues U."/>
            <person name="Blanchette R.A."/>
            <person name="Grigoriev I.V."/>
            <person name="Minto R.E."/>
            <person name="Hibbett D.S."/>
        </authorList>
    </citation>
    <scope>NUCLEOTIDE SEQUENCE [LARGE SCALE GENOMIC DNA]</scope>
    <source>
        <strain evidence="1 2">FP15055 ss-10</strain>
    </source>
</reference>
<dbReference type="OrthoDB" id="3232239at2759"/>
<accession>A0A0D7B4U8</accession>
<organism evidence="1 2">
    <name type="scientific">Cylindrobasidium torrendii FP15055 ss-10</name>
    <dbReference type="NCBI Taxonomy" id="1314674"/>
    <lineage>
        <taxon>Eukaryota</taxon>
        <taxon>Fungi</taxon>
        <taxon>Dikarya</taxon>
        <taxon>Basidiomycota</taxon>
        <taxon>Agaricomycotina</taxon>
        <taxon>Agaricomycetes</taxon>
        <taxon>Agaricomycetidae</taxon>
        <taxon>Agaricales</taxon>
        <taxon>Marasmiineae</taxon>
        <taxon>Physalacriaceae</taxon>
        <taxon>Cylindrobasidium</taxon>
    </lineage>
</organism>
<dbReference type="Gene3D" id="3.80.10.10">
    <property type="entry name" value="Ribonuclease Inhibitor"/>
    <property type="match status" value="1"/>
</dbReference>
<sequence length="349" mass="39857">MSLPLEIWLTIFESTFRDDKQTLLSLALVSRAFHGAVLPLLYSDVQITGRERQQRFYRWIQSESPSNPALYIREYTIIITNSDVASGKPYTHNSGALARMQHLRKLTLLGEPDDGKFLATNTILQSEDPSWSLPELRELRWADRGIELELCRFFLRCPAIEHLELPQWAATVSPPTGTLSNLRSISGDGTTAVAFLCGRHIVDIELTSAVGLVIVDDYFTSNPDSAARIRSFSIPPLYFRFEEGHLESILLHLPHLKQLRMGTTQSRKVESQTDLLRGLEKLVLYNKLIGTAPHFKARMRISVRHMRNLSSTPLGRGNTKPCLELWDTEYKMLLRWRRSEDGTRLELVK</sequence>
<keyword evidence="2" id="KW-1185">Reference proteome</keyword>
<protein>
    <submittedName>
        <fullName evidence="1">Uncharacterized protein</fullName>
    </submittedName>
</protein>
<dbReference type="Proteomes" id="UP000054007">
    <property type="component" value="Unassembled WGS sequence"/>
</dbReference>